<evidence type="ECO:0000259" key="1">
    <source>
        <dbReference type="PROSITE" id="PS50943"/>
    </source>
</evidence>
<dbReference type="Pfam" id="PF01381">
    <property type="entry name" value="HTH_3"/>
    <property type="match status" value="1"/>
</dbReference>
<proteinExistence type="predicted"/>
<name>A0A1I1IEA1_9LACT</name>
<evidence type="ECO:0000313" key="2">
    <source>
        <dbReference type="EMBL" id="SFC34012.1"/>
    </source>
</evidence>
<dbReference type="InterPro" id="IPR010057">
    <property type="entry name" value="Transcription_activator_Rgg_C"/>
</dbReference>
<dbReference type="PROSITE" id="PS50943">
    <property type="entry name" value="HTH_CROC1"/>
    <property type="match status" value="1"/>
</dbReference>
<dbReference type="CDD" id="cd00093">
    <property type="entry name" value="HTH_XRE"/>
    <property type="match status" value="1"/>
</dbReference>
<organism evidence="2 3">
    <name type="scientific">Alkalibacterium subtropicum</name>
    <dbReference type="NCBI Taxonomy" id="753702"/>
    <lineage>
        <taxon>Bacteria</taxon>
        <taxon>Bacillati</taxon>
        <taxon>Bacillota</taxon>
        <taxon>Bacilli</taxon>
        <taxon>Lactobacillales</taxon>
        <taxon>Carnobacteriaceae</taxon>
        <taxon>Alkalibacterium</taxon>
    </lineage>
</organism>
<dbReference type="GO" id="GO:0003677">
    <property type="term" value="F:DNA binding"/>
    <property type="evidence" value="ECO:0007669"/>
    <property type="project" value="InterPro"/>
</dbReference>
<dbReference type="EMBL" id="FOLT01000005">
    <property type="protein sequence ID" value="SFC34012.1"/>
    <property type="molecule type" value="Genomic_DNA"/>
</dbReference>
<dbReference type="Proteomes" id="UP000199612">
    <property type="component" value="Unassembled WGS sequence"/>
</dbReference>
<dbReference type="SUPFAM" id="SSF47413">
    <property type="entry name" value="lambda repressor-like DNA-binding domains"/>
    <property type="match status" value="1"/>
</dbReference>
<reference evidence="3" key="1">
    <citation type="submission" date="2016-10" db="EMBL/GenBank/DDBJ databases">
        <authorList>
            <person name="Varghese N."/>
            <person name="Submissions S."/>
        </authorList>
    </citation>
    <scope>NUCLEOTIDE SEQUENCE [LARGE SCALE GENOMIC DNA]</scope>
    <source>
        <strain evidence="3">DSM 23664</strain>
    </source>
</reference>
<dbReference type="RefSeq" id="WP_177188624.1">
    <property type="nucleotide sequence ID" value="NZ_FOLT01000005.1"/>
</dbReference>
<dbReference type="InterPro" id="IPR053163">
    <property type="entry name" value="HTH-type_regulator_Rgg"/>
</dbReference>
<protein>
    <submittedName>
        <fullName evidence="2">Helix-turn-helix domain-containing protein</fullName>
    </submittedName>
</protein>
<sequence length="289" mass="33834">MEIINTIGETLKNIRLSLGLTQSQVCNNIMSQSNYSKVEKGEIDISFSKMVELLSRLDMSVDEFMYIKNDYKKHTHSQISKLRNLRFNDTELITKYKNKLEQKENLTTRELEIVTIYDALILIGEKNAFKAAKEKIKPIWERLEKHDNWYLYDIQIINNIIYLFPVDTAVSIGQLAVNQLEKYKELRGVNNLSISIQMNLLLLLIENGRYEAALDEVDRLIPSCISKNLTMHLAVCYVRKGLLMELLSQTGSEEWYDNGYKLLEIMQNDKLKKELQKEVSQYKKEKHQQ</sequence>
<feature type="domain" description="HTH cro/C1-type" evidence="1">
    <location>
        <begin position="11"/>
        <end position="64"/>
    </location>
</feature>
<dbReference type="InterPro" id="IPR001387">
    <property type="entry name" value="Cro/C1-type_HTH"/>
</dbReference>
<dbReference type="PANTHER" id="PTHR37038">
    <property type="entry name" value="TRANSCRIPTIONAL REGULATOR-RELATED"/>
    <property type="match status" value="1"/>
</dbReference>
<dbReference type="AlphaFoldDB" id="A0A1I1IEA1"/>
<accession>A0A1I1IEA1</accession>
<keyword evidence="3" id="KW-1185">Reference proteome</keyword>
<dbReference type="Gene3D" id="1.25.40.10">
    <property type="entry name" value="Tetratricopeptide repeat domain"/>
    <property type="match status" value="1"/>
</dbReference>
<gene>
    <name evidence="2" type="ORF">SAMN04488102_10556</name>
</gene>
<dbReference type="STRING" id="753702.SAMN04488102_10556"/>
<dbReference type="InterPro" id="IPR011990">
    <property type="entry name" value="TPR-like_helical_dom_sf"/>
</dbReference>
<dbReference type="SMART" id="SM00530">
    <property type="entry name" value="HTH_XRE"/>
    <property type="match status" value="1"/>
</dbReference>
<evidence type="ECO:0000313" key="3">
    <source>
        <dbReference type="Proteomes" id="UP000199612"/>
    </source>
</evidence>
<dbReference type="Pfam" id="PF21259">
    <property type="entry name" value="Rgg_C"/>
    <property type="match status" value="1"/>
</dbReference>
<dbReference type="PANTHER" id="PTHR37038:SF13">
    <property type="entry name" value="HTH CRO_C1-TYPE DOMAIN-CONTAINING PROTEIN"/>
    <property type="match status" value="1"/>
</dbReference>
<dbReference type="InterPro" id="IPR010982">
    <property type="entry name" value="Lambda_DNA-bd_dom_sf"/>
</dbReference>